<dbReference type="EMBL" id="JBAHYK010003116">
    <property type="protein sequence ID" value="KAL0563907.1"/>
    <property type="molecule type" value="Genomic_DNA"/>
</dbReference>
<keyword evidence="3" id="KW-1185">Reference proteome</keyword>
<evidence type="ECO:0000313" key="3">
    <source>
        <dbReference type="Proteomes" id="UP001465976"/>
    </source>
</evidence>
<name>A0ABR3ELY3_9AGAR</name>
<dbReference type="PANTHER" id="PTHR46920:SF1">
    <property type="entry name" value="PROTEIN MSS51 HOMOLOG, MITOCHONDRIAL-RELATED"/>
    <property type="match status" value="1"/>
</dbReference>
<dbReference type="PANTHER" id="PTHR46920">
    <property type="match status" value="1"/>
</dbReference>
<feature type="non-terminal residue" evidence="2">
    <location>
        <position position="1"/>
    </location>
</feature>
<sequence length="268" mass="29711">VVTDHPCTTCRPLSKINGWNDYHEKIFPDFAFATQVTAGTIKTYHPDPPSAIRLLATKATCFPLTVIAALEDVMPTLSLHNSLSIHVVGAATRELLARGMLEELLHFLPKLKTLKILFVGPETIDPSGGNETNLACEFCVAKGRSRTSTFYKGTYHDFVLTPGASANRPDLIVGLNTGMSEVDHESWKKTIGVIRDLDVPALFTCYTKREGESEMRMMKGMGVKIAKELSLNKWRGVVPKSNNYWNTDDEGPIAAYNSYYKYIAHGRA</sequence>
<organism evidence="2 3">
    <name type="scientific">Marasmius crinis-equi</name>
    <dbReference type="NCBI Taxonomy" id="585013"/>
    <lineage>
        <taxon>Eukaryota</taxon>
        <taxon>Fungi</taxon>
        <taxon>Dikarya</taxon>
        <taxon>Basidiomycota</taxon>
        <taxon>Agaricomycotina</taxon>
        <taxon>Agaricomycetes</taxon>
        <taxon>Agaricomycetidae</taxon>
        <taxon>Agaricales</taxon>
        <taxon>Marasmiineae</taxon>
        <taxon>Marasmiaceae</taxon>
        <taxon>Marasmius</taxon>
    </lineage>
</organism>
<protein>
    <recommendedName>
        <fullName evidence="1">Mitochondrial splicing suppressor 51-like C-terminal domain-containing protein</fullName>
    </recommendedName>
</protein>
<comment type="caution">
    <text evidence="2">The sequence shown here is derived from an EMBL/GenBank/DDBJ whole genome shotgun (WGS) entry which is preliminary data.</text>
</comment>
<proteinExistence type="predicted"/>
<accession>A0ABR3ELY3</accession>
<evidence type="ECO:0000313" key="2">
    <source>
        <dbReference type="EMBL" id="KAL0563907.1"/>
    </source>
</evidence>
<dbReference type="InterPro" id="IPR046824">
    <property type="entry name" value="Mss51-like_C"/>
</dbReference>
<dbReference type="Proteomes" id="UP001465976">
    <property type="component" value="Unassembled WGS sequence"/>
</dbReference>
<reference evidence="2 3" key="1">
    <citation type="submission" date="2024-02" db="EMBL/GenBank/DDBJ databases">
        <title>A draft genome for the cacao thread blight pathogen Marasmius crinis-equi.</title>
        <authorList>
            <person name="Cohen S.P."/>
            <person name="Baruah I.K."/>
            <person name="Amoako-Attah I."/>
            <person name="Bukari Y."/>
            <person name="Meinhardt L.W."/>
            <person name="Bailey B.A."/>
        </authorList>
    </citation>
    <scope>NUCLEOTIDE SEQUENCE [LARGE SCALE GENOMIC DNA]</scope>
    <source>
        <strain evidence="2 3">GH-76</strain>
    </source>
</reference>
<evidence type="ECO:0000259" key="1">
    <source>
        <dbReference type="Pfam" id="PF20179"/>
    </source>
</evidence>
<dbReference type="InterPro" id="IPR052839">
    <property type="entry name" value="Mito_gene_expr_regulator"/>
</dbReference>
<dbReference type="Pfam" id="PF20179">
    <property type="entry name" value="MSS51_C"/>
    <property type="match status" value="1"/>
</dbReference>
<feature type="domain" description="Mitochondrial splicing suppressor 51-like C-terminal" evidence="1">
    <location>
        <begin position="63"/>
        <end position="241"/>
    </location>
</feature>
<gene>
    <name evidence="2" type="ORF">V5O48_018153</name>
</gene>